<keyword evidence="2" id="KW-1185">Reference proteome</keyword>
<dbReference type="HOGENOM" id="CLU_2592739_0_0_1"/>
<dbReference type="Proteomes" id="UP000015103">
    <property type="component" value="Unassembled WGS sequence"/>
</dbReference>
<dbReference type="InParanoid" id="T1HU30"/>
<protein>
    <submittedName>
        <fullName evidence="1">Uncharacterized protein</fullName>
    </submittedName>
</protein>
<organism evidence="1 2">
    <name type="scientific">Rhodnius prolixus</name>
    <name type="common">Triatomid bug</name>
    <dbReference type="NCBI Taxonomy" id="13249"/>
    <lineage>
        <taxon>Eukaryota</taxon>
        <taxon>Metazoa</taxon>
        <taxon>Ecdysozoa</taxon>
        <taxon>Arthropoda</taxon>
        <taxon>Hexapoda</taxon>
        <taxon>Insecta</taxon>
        <taxon>Pterygota</taxon>
        <taxon>Neoptera</taxon>
        <taxon>Paraneoptera</taxon>
        <taxon>Hemiptera</taxon>
        <taxon>Heteroptera</taxon>
        <taxon>Panheteroptera</taxon>
        <taxon>Cimicomorpha</taxon>
        <taxon>Reduviidae</taxon>
        <taxon>Triatominae</taxon>
        <taxon>Rhodnius</taxon>
    </lineage>
</organism>
<dbReference type="VEuPathDB" id="VectorBase:RPRC007550"/>
<accession>T1HU30</accession>
<proteinExistence type="predicted"/>
<name>T1HU30_RHOPR</name>
<reference evidence="1" key="1">
    <citation type="submission" date="2015-05" db="UniProtKB">
        <authorList>
            <consortium name="EnsemblMetazoa"/>
        </authorList>
    </citation>
    <scope>IDENTIFICATION</scope>
</reference>
<dbReference type="EMBL" id="ACPB03011665">
    <property type="status" value="NOT_ANNOTATED_CDS"/>
    <property type="molecule type" value="Genomic_DNA"/>
</dbReference>
<dbReference type="AlphaFoldDB" id="T1HU30"/>
<dbReference type="EnsemblMetazoa" id="RPRC007550-RA">
    <property type="protein sequence ID" value="RPRC007550-PA"/>
    <property type="gene ID" value="RPRC007550"/>
</dbReference>
<evidence type="ECO:0000313" key="1">
    <source>
        <dbReference type="EnsemblMetazoa" id="RPRC007550-PA"/>
    </source>
</evidence>
<sequence length="80" mass="9544">MTEFTLALLPMEMLFLKGQLETATADEEKLDERCDQKKEYISHQELHTRKLCARWWPSIGRYWSKAYAKTNLSAVFIRIY</sequence>
<evidence type="ECO:0000313" key="2">
    <source>
        <dbReference type="Proteomes" id="UP000015103"/>
    </source>
</evidence>